<dbReference type="Proteomes" id="UP000199645">
    <property type="component" value="Unassembled WGS sequence"/>
</dbReference>
<evidence type="ECO:0000256" key="2">
    <source>
        <dbReference type="ARBA" id="ARBA00022801"/>
    </source>
</evidence>
<dbReference type="NCBIfam" id="TIGR00666">
    <property type="entry name" value="PBP4"/>
    <property type="match status" value="1"/>
</dbReference>
<dbReference type="GO" id="GO:0006508">
    <property type="term" value="P:proteolysis"/>
    <property type="evidence" value="ECO:0007669"/>
    <property type="project" value="InterPro"/>
</dbReference>
<dbReference type="Pfam" id="PF02113">
    <property type="entry name" value="Peptidase_S13"/>
    <property type="match status" value="1"/>
</dbReference>
<proteinExistence type="inferred from homology"/>
<dbReference type="EMBL" id="FONV01000003">
    <property type="protein sequence ID" value="SFE68084.1"/>
    <property type="molecule type" value="Genomic_DNA"/>
</dbReference>
<keyword evidence="3" id="KW-0645">Protease</keyword>
<gene>
    <name evidence="3" type="ORF">SAMN05421541_10321</name>
</gene>
<reference evidence="3 4" key="1">
    <citation type="submission" date="2016-10" db="EMBL/GenBank/DDBJ databases">
        <authorList>
            <person name="de Groot N.N."/>
        </authorList>
    </citation>
    <scope>NUCLEOTIDE SEQUENCE [LARGE SCALE GENOMIC DNA]</scope>
    <source>
        <strain evidence="3 4">DSM 43019</strain>
    </source>
</reference>
<protein>
    <submittedName>
        <fullName evidence="3">D-alanyl-D-alanine carboxypeptidase / D-alanyl-D-alanine-endopeptidase (Penicillin-binding protein 4)</fullName>
    </submittedName>
</protein>
<accession>A0A1I2CIK2</accession>
<dbReference type="GO" id="GO:0000270">
    <property type="term" value="P:peptidoglycan metabolic process"/>
    <property type="evidence" value="ECO:0007669"/>
    <property type="project" value="TreeGrafter"/>
</dbReference>
<dbReference type="PANTHER" id="PTHR30023">
    <property type="entry name" value="D-ALANYL-D-ALANINE CARBOXYPEPTIDASE"/>
    <property type="match status" value="1"/>
</dbReference>
<keyword evidence="2" id="KW-0378">Hydrolase</keyword>
<dbReference type="Gene3D" id="3.50.80.20">
    <property type="entry name" value="D-Ala-D-Ala carboxypeptidase C, peptidase S13"/>
    <property type="match status" value="1"/>
</dbReference>
<dbReference type="Gene3D" id="3.40.710.10">
    <property type="entry name" value="DD-peptidase/beta-lactamase superfamily"/>
    <property type="match status" value="2"/>
</dbReference>
<evidence type="ECO:0000313" key="3">
    <source>
        <dbReference type="EMBL" id="SFE68084.1"/>
    </source>
</evidence>
<dbReference type="STRING" id="35752.SAMN05421541_10321"/>
<dbReference type="SUPFAM" id="SSF56601">
    <property type="entry name" value="beta-lactamase/transpeptidase-like"/>
    <property type="match status" value="1"/>
</dbReference>
<dbReference type="InterPro" id="IPR000667">
    <property type="entry name" value="Peptidase_S13"/>
</dbReference>
<name>A0A1I2CIK2_9ACTN</name>
<dbReference type="InterPro" id="IPR012338">
    <property type="entry name" value="Beta-lactam/transpept-like"/>
</dbReference>
<dbReference type="OrthoDB" id="9802627at2"/>
<dbReference type="PRINTS" id="PR00922">
    <property type="entry name" value="DADACBPTASE3"/>
</dbReference>
<comment type="similarity">
    <text evidence="1">Belongs to the peptidase S13 family.</text>
</comment>
<evidence type="ECO:0000256" key="1">
    <source>
        <dbReference type="ARBA" id="ARBA00006096"/>
    </source>
</evidence>
<organism evidence="3 4">
    <name type="scientific">Actinoplanes philippinensis</name>
    <dbReference type="NCBI Taxonomy" id="35752"/>
    <lineage>
        <taxon>Bacteria</taxon>
        <taxon>Bacillati</taxon>
        <taxon>Actinomycetota</taxon>
        <taxon>Actinomycetes</taxon>
        <taxon>Micromonosporales</taxon>
        <taxon>Micromonosporaceae</taxon>
        <taxon>Actinoplanes</taxon>
    </lineage>
</organism>
<dbReference type="GO" id="GO:0004185">
    <property type="term" value="F:serine-type carboxypeptidase activity"/>
    <property type="evidence" value="ECO:0007669"/>
    <property type="project" value="InterPro"/>
</dbReference>
<dbReference type="PANTHER" id="PTHR30023:SF0">
    <property type="entry name" value="PENICILLIN-SENSITIVE CARBOXYPEPTIDASE A"/>
    <property type="match status" value="1"/>
</dbReference>
<sequence length="499" mass="51762">MVTRRATAAAGRAAAGRRRVTIEPMRAVAVVLLGVLLALPVPSAAVAGPADPIAAALDRIFVERRPAGATVAVDVREASGGRIVYQRDPELRVLPASNQKLLTSAAALEVLGAGHRFRTTVHVRGGDLYLRGQGDPTLTHQRIDRLAAVVARARTKRYARLLLDDTWFDRVPLGLDWSWQDESSGSAAPVSALSFAATDRFDNAAVEIRYQGVAGHRPAIRVWPPAAGVRVVNRATTSGGDKTAAVRAHGTGSVTVSGSVAAGRSGTVLVSVPDPAATTARLFRAALGRHGVTISGRTSRAPVPGGARVMASQESPPLAEIVTPLLKFSNNGIAELLVKAMSRAADPARPGNWPTGLAAATAALARLGVDTRLLTMGDGSGLSRRNGVTARQLTTVLEKAQRRTWFPAFRAALPVAGDPDPVVGGTLHNRMRGTPAAGNVRAKTGTLSGVNALSGYATAPDGRLLIFSFIVNAATTTAAPLLDEAAVALTATPPPPVLS</sequence>
<dbReference type="AlphaFoldDB" id="A0A1I2CIK2"/>
<evidence type="ECO:0000313" key="4">
    <source>
        <dbReference type="Proteomes" id="UP000199645"/>
    </source>
</evidence>
<keyword evidence="4" id="KW-1185">Reference proteome</keyword>
<keyword evidence="3" id="KW-0121">Carboxypeptidase</keyword>